<evidence type="ECO:0000256" key="6">
    <source>
        <dbReference type="HAMAP-Rule" id="MF_01363"/>
    </source>
</evidence>
<accession>A0A3D9IQV4</accession>
<gene>
    <name evidence="6" type="primary">rplU</name>
    <name evidence="8" type="ORF">DFP95_103365</name>
</gene>
<keyword evidence="9" id="KW-1185">Reference proteome</keyword>
<dbReference type="RefSeq" id="WP_115992207.1">
    <property type="nucleotide sequence ID" value="NZ_QRDY01000003.1"/>
</dbReference>
<dbReference type="InterPro" id="IPR018258">
    <property type="entry name" value="Ribosomal_bL21_CS"/>
</dbReference>
<comment type="subunit">
    <text evidence="6">Part of the 50S ribosomal subunit. Contacts protein L20.</text>
</comment>
<evidence type="ECO:0000256" key="3">
    <source>
        <dbReference type="ARBA" id="ARBA00022884"/>
    </source>
</evidence>
<dbReference type="PANTHER" id="PTHR21349">
    <property type="entry name" value="50S RIBOSOMAL PROTEIN L21"/>
    <property type="match status" value="1"/>
</dbReference>
<proteinExistence type="inferred from homology"/>
<evidence type="ECO:0000256" key="1">
    <source>
        <dbReference type="ARBA" id="ARBA00008563"/>
    </source>
</evidence>
<dbReference type="HAMAP" id="MF_01363">
    <property type="entry name" value="Ribosomal_bL21"/>
    <property type="match status" value="1"/>
</dbReference>
<dbReference type="EMBL" id="QRDY01000003">
    <property type="protein sequence ID" value="RED64122.1"/>
    <property type="molecule type" value="Genomic_DNA"/>
</dbReference>
<keyword evidence="5 6" id="KW-0687">Ribonucleoprotein</keyword>
<evidence type="ECO:0000256" key="2">
    <source>
        <dbReference type="ARBA" id="ARBA00022730"/>
    </source>
</evidence>
<dbReference type="GO" id="GO:0006412">
    <property type="term" value="P:translation"/>
    <property type="evidence" value="ECO:0007669"/>
    <property type="project" value="UniProtKB-UniRule"/>
</dbReference>
<keyword evidence="3 6" id="KW-0694">RNA-binding</keyword>
<reference evidence="8 9" key="1">
    <citation type="submission" date="2018-07" db="EMBL/GenBank/DDBJ databases">
        <title>Genomic Encyclopedia of Type Strains, Phase III (KMG-III): the genomes of soil and plant-associated and newly described type strains.</title>
        <authorList>
            <person name="Whitman W."/>
        </authorList>
    </citation>
    <scope>NUCLEOTIDE SEQUENCE [LARGE SCALE GENOMIC DNA]</scope>
    <source>
        <strain evidence="8 9">CECT 8236</strain>
    </source>
</reference>
<dbReference type="Proteomes" id="UP000256869">
    <property type="component" value="Unassembled WGS sequence"/>
</dbReference>
<dbReference type="SUPFAM" id="SSF141091">
    <property type="entry name" value="L21p-like"/>
    <property type="match status" value="1"/>
</dbReference>
<dbReference type="GO" id="GO:0005840">
    <property type="term" value="C:ribosome"/>
    <property type="evidence" value="ECO:0007669"/>
    <property type="project" value="UniProtKB-KW"/>
</dbReference>
<evidence type="ECO:0000313" key="9">
    <source>
        <dbReference type="Proteomes" id="UP000256869"/>
    </source>
</evidence>
<dbReference type="GO" id="GO:0003735">
    <property type="term" value="F:structural constituent of ribosome"/>
    <property type="evidence" value="ECO:0007669"/>
    <property type="project" value="InterPro"/>
</dbReference>
<comment type="caution">
    <text evidence="8">The sequence shown here is derived from an EMBL/GenBank/DDBJ whole genome shotgun (WGS) entry which is preliminary data.</text>
</comment>
<dbReference type="PROSITE" id="PS01169">
    <property type="entry name" value="RIBOSOMAL_L21"/>
    <property type="match status" value="1"/>
</dbReference>
<dbReference type="GO" id="GO:1990904">
    <property type="term" value="C:ribonucleoprotein complex"/>
    <property type="evidence" value="ECO:0007669"/>
    <property type="project" value="UniProtKB-KW"/>
</dbReference>
<dbReference type="PANTHER" id="PTHR21349:SF0">
    <property type="entry name" value="LARGE RIBOSOMAL SUBUNIT PROTEIN BL21M"/>
    <property type="match status" value="1"/>
</dbReference>
<organism evidence="8 9">
    <name type="scientific">Cohnella lupini</name>
    <dbReference type="NCBI Taxonomy" id="1294267"/>
    <lineage>
        <taxon>Bacteria</taxon>
        <taxon>Bacillati</taxon>
        <taxon>Bacillota</taxon>
        <taxon>Bacilli</taxon>
        <taxon>Bacillales</taxon>
        <taxon>Paenibacillaceae</taxon>
        <taxon>Cohnella</taxon>
    </lineage>
</organism>
<comment type="function">
    <text evidence="6 7">This protein binds to 23S rRNA in the presence of protein L20.</text>
</comment>
<dbReference type="AlphaFoldDB" id="A0A3D9IQV4"/>
<dbReference type="GO" id="GO:0019843">
    <property type="term" value="F:rRNA binding"/>
    <property type="evidence" value="ECO:0007669"/>
    <property type="project" value="UniProtKB-UniRule"/>
</dbReference>
<dbReference type="NCBIfam" id="TIGR00061">
    <property type="entry name" value="L21"/>
    <property type="match status" value="1"/>
</dbReference>
<protein>
    <recommendedName>
        <fullName evidence="6">Large ribosomal subunit protein bL21</fullName>
    </recommendedName>
</protein>
<dbReference type="InterPro" id="IPR036164">
    <property type="entry name" value="bL21-like_sf"/>
</dbReference>
<sequence length="103" mass="11307">MYAIIETGGKQYKVQAGDVIFIEKLSADAGESITFDRVLAVSKDGSLTTGSPMVSGASVTGKVEQHVKGEKIIVFKYKAKKNYKRKQGHRQPYTKVTIENIKA</sequence>
<name>A0A3D9IQV4_9BACL</name>
<evidence type="ECO:0000313" key="8">
    <source>
        <dbReference type="EMBL" id="RED64122.1"/>
    </source>
</evidence>
<evidence type="ECO:0000256" key="5">
    <source>
        <dbReference type="ARBA" id="ARBA00023274"/>
    </source>
</evidence>
<dbReference type="InterPro" id="IPR001787">
    <property type="entry name" value="Ribosomal_bL21"/>
</dbReference>
<evidence type="ECO:0000256" key="4">
    <source>
        <dbReference type="ARBA" id="ARBA00022980"/>
    </source>
</evidence>
<dbReference type="InterPro" id="IPR028909">
    <property type="entry name" value="bL21-like"/>
</dbReference>
<evidence type="ECO:0000256" key="7">
    <source>
        <dbReference type="RuleBase" id="RU000562"/>
    </source>
</evidence>
<comment type="similarity">
    <text evidence="1 6 7">Belongs to the bacterial ribosomal protein bL21 family.</text>
</comment>
<dbReference type="OrthoDB" id="9813334at2"/>
<dbReference type="Pfam" id="PF00829">
    <property type="entry name" value="Ribosomal_L21p"/>
    <property type="match status" value="1"/>
</dbReference>
<dbReference type="GO" id="GO:0005737">
    <property type="term" value="C:cytoplasm"/>
    <property type="evidence" value="ECO:0007669"/>
    <property type="project" value="UniProtKB-ARBA"/>
</dbReference>
<keyword evidence="4 6" id="KW-0689">Ribosomal protein</keyword>
<keyword evidence="2 6" id="KW-0699">rRNA-binding</keyword>